<evidence type="ECO:0000256" key="1">
    <source>
        <dbReference type="ARBA" id="ARBA00011073"/>
    </source>
</evidence>
<dbReference type="AlphaFoldDB" id="M8AZH5"/>
<dbReference type="ExpressionAtlas" id="M8AZH5">
    <property type="expression patterns" value="baseline"/>
</dbReference>
<keyword evidence="2" id="KW-0732">Signal</keyword>
<dbReference type="InterPro" id="IPR036852">
    <property type="entry name" value="Peptidase_S8/S53_dom_sf"/>
</dbReference>
<dbReference type="Pfam" id="PF00082">
    <property type="entry name" value="Peptidase_S8"/>
    <property type="match status" value="1"/>
</dbReference>
<feature type="compositionally biased region" description="Basic residues" evidence="4">
    <location>
        <begin position="102"/>
        <end position="119"/>
    </location>
</feature>
<name>M8AZH5_AEGTA</name>
<feature type="domain" description="Peptidase S8/S53" evidence="5">
    <location>
        <begin position="5"/>
        <end position="88"/>
    </location>
</feature>
<dbReference type="PANTHER" id="PTHR10795">
    <property type="entry name" value="PROPROTEIN CONVERTASE SUBTILISIN/KEXIN"/>
    <property type="match status" value="1"/>
</dbReference>
<feature type="region of interest" description="Disordered" evidence="4">
    <location>
        <begin position="102"/>
        <end position="130"/>
    </location>
</feature>
<evidence type="ECO:0000256" key="4">
    <source>
        <dbReference type="SAM" id="MobiDB-lite"/>
    </source>
</evidence>
<sequence length="234" mass="24803">MRGTAKGGAPAARVASYKVCTTDASPGSALLKAIDDAVSDGVDVISISIGMGAAFAAPNLLSAPVALGAFHAHQRGVLVVCSSGNDGPDPYTRRQLRAVDPRRRRLHHRPRLPVQHRPRQRESRQGTRCDCDSRRRGSLLLIPQPQRSAPCHAYQGVGINFSNQSLGGERYPMVFGAQAAARNTTVAEASNCSPGSLRARKVVGKILVCVDTDSMVSRQIKKLVAEDAGGGGWS</sequence>
<evidence type="ECO:0000259" key="5">
    <source>
        <dbReference type="Pfam" id="PF00082"/>
    </source>
</evidence>
<dbReference type="PROSITE" id="PS51892">
    <property type="entry name" value="SUBTILASE"/>
    <property type="match status" value="1"/>
</dbReference>
<dbReference type="GO" id="GO:0004252">
    <property type="term" value="F:serine-type endopeptidase activity"/>
    <property type="evidence" value="ECO:0007669"/>
    <property type="project" value="InterPro"/>
</dbReference>
<protein>
    <submittedName>
        <fullName evidence="6">Cucumisin</fullName>
    </submittedName>
</protein>
<dbReference type="SUPFAM" id="SSF52743">
    <property type="entry name" value="Subtilisin-like"/>
    <property type="match status" value="1"/>
</dbReference>
<dbReference type="Gene3D" id="3.40.50.200">
    <property type="entry name" value="Peptidase S8/S53 domain"/>
    <property type="match status" value="1"/>
</dbReference>
<dbReference type="Gene3D" id="3.50.30.30">
    <property type="match status" value="1"/>
</dbReference>
<comment type="similarity">
    <text evidence="1 3">Belongs to the peptidase S8 family.</text>
</comment>
<dbReference type="InterPro" id="IPR000209">
    <property type="entry name" value="Peptidase_S8/S53_dom"/>
</dbReference>
<dbReference type="InterPro" id="IPR045051">
    <property type="entry name" value="SBT"/>
</dbReference>
<evidence type="ECO:0000256" key="3">
    <source>
        <dbReference type="PROSITE-ProRule" id="PRU01240"/>
    </source>
</evidence>
<proteinExistence type="inferred from homology"/>
<dbReference type="EnsemblPlants" id="EMT06744">
    <property type="protein sequence ID" value="EMT06744"/>
    <property type="gene ID" value="F775_16670"/>
</dbReference>
<dbReference type="CDD" id="cd02120">
    <property type="entry name" value="PA_subtilisin_like"/>
    <property type="match status" value="1"/>
</dbReference>
<organism evidence="6">
    <name type="scientific">Aegilops tauschii</name>
    <name type="common">Tausch's goatgrass</name>
    <name type="synonym">Aegilops squarrosa</name>
    <dbReference type="NCBI Taxonomy" id="37682"/>
    <lineage>
        <taxon>Eukaryota</taxon>
        <taxon>Viridiplantae</taxon>
        <taxon>Streptophyta</taxon>
        <taxon>Embryophyta</taxon>
        <taxon>Tracheophyta</taxon>
        <taxon>Spermatophyta</taxon>
        <taxon>Magnoliopsida</taxon>
        <taxon>Liliopsida</taxon>
        <taxon>Poales</taxon>
        <taxon>Poaceae</taxon>
        <taxon>BOP clade</taxon>
        <taxon>Pooideae</taxon>
        <taxon>Triticodae</taxon>
        <taxon>Triticeae</taxon>
        <taxon>Triticinae</taxon>
        <taxon>Aegilops</taxon>
    </lineage>
</organism>
<comment type="caution">
    <text evidence="3">Lacks conserved residue(s) required for the propagation of feature annotation.</text>
</comment>
<dbReference type="GO" id="GO:0006508">
    <property type="term" value="P:proteolysis"/>
    <property type="evidence" value="ECO:0007669"/>
    <property type="project" value="InterPro"/>
</dbReference>
<reference evidence="6" key="1">
    <citation type="submission" date="2015-06" db="UniProtKB">
        <authorList>
            <consortium name="EnsemblPlants"/>
        </authorList>
    </citation>
    <scope>IDENTIFICATION</scope>
</reference>
<feature type="compositionally biased region" description="Basic and acidic residues" evidence="4">
    <location>
        <begin position="120"/>
        <end position="130"/>
    </location>
</feature>
<accession>M8AZH5</accession>
<evidence type="ECO:0000313" key="6">
    <source>
        <dbReference type="EnsemblPlants" id="EMT06744"/>
    </source>
</evidence>
<evidence type="ECO:0000256" key="2">
    <source>
        <dbReference type="ARBA" id="ARBA00022729"/>
    </source>
</evidence>